<organism evidence="9 10">
    <name type="scientific">Rossellomorea aquimaris</name>
    <dbReference type="NCBI Taxonomy" id="189382"/>
    <lineage>
        <taxon>Bacteria</taxon>
        <taxon>Bacillati</taxon>
        <taxon>Bacillota</taxon>
        <taxon>Bacilli</taxon>
        <taxon>Bacillales</taxon>
        <taxon>Bacillaceae</taxon>
        <taxon>Rossellomorea</taxon>
    </lineage>
</organism>
<gene>
    <name evidence="9" type="ORF">FZC85_07340</name>
</gene>
<dbReference type="PROSITE" id="PS51736">
    <property type="entry name" value="RECOMBINASES_3"/>
    <property type="match status" value="1"/>
</dbReference>
<feature type="domain" description="Recombinase" evidence="8">
    <location>
        <begin position="157"/>
        <end position="270"/>
    </location>
</feature>
<dbReference type="RefSeq" id="WP_148969657.1">
    <property type="nucleotide sequence ID" value="NZ_JBNIKW010000002.1"/>
</dbReference>
<dbReference type="EMBL" id="VTEZ01000002">
    <property type="protein sequence ID" value="TYS86806.1"/>
    <property type="molecule type" value="Genomic_DNA"/>
</dbReference>
<dbReference type="Gene3D" id="3.40.50.1390">
    <property type="entry name" value="Resolvase, N-terminal catalytic domain"/>
    <property type="match status" value="1"/>
</dbReference>
<reference evidence="9 10" key="1">
    <citation type="submission" date="2019-08" db="EMBL/GenBank/DDBJ databases">
        <title>Bacillus genomes from the desert of Cuatro Cienegas, Coahuila.</title>
        <authorList>
            <person name="Olmedo-Alvarez G."/>
        </authorList>
    </citation>
    <scope>NUCLEOTIDE SEQUENCE [LARGE SCALE GENOMIC DNA]</scope>
    <source>
        <strain evidence="9 10">CH87b_3T</strain>
    </source>
</reference>
<accession>A0A5D4TTU1</accession>
<evidence type="ECO:0000256" key="3">
    <source>
        <dbReference type="ARBA" id="ARBA00023172"/>
    </source>
</evidence>
<dbReference type="Gene3D" id="3.90.1750.20">
    <property type="entry name" value="Putative Large Serine Recombinase, Chain B, Domain 2"/>
    <property type="match status" value="1"/>
</dbReference>
<evidence type="ECO:0000256" key="1">
    <source>
        <dbReference type="ARBA" id="ARBA00022908"/>
    </source>
</evidence>
<keyword evidence="3" id="KW-0233">DNA recombination</keyword>
<feature type="domain" description="Resolvase/invertase-type recombinase catalytic" evidence="7">
    <location>
        <begin position="2"/>
        <end position="149"/>
    </location>
</feature>
<dbReference type="Pfam" id="PF13408">
    <property type="entry name" value="Zn_ribbon_recom"/>
    <property type="match status" value="1"/>
</dbReference>
<protein>
    <submittedName>
        <fullName evidence="9">Recombinase family protein</fullName>
    </submittedName>
</protein>
<dbReference type="GO" id="GO:0015074">
    <property type="term" value="P:DNA integration"/>
    <property type="evidence" value="ECO:0007669"/>
    <property type="project" value="UniProtKB-KW"/>
</dbReference>
<evidence type="ECO:0000259" key="7">
    <source>
        <dbReference type="PROSITE" id="PS51736"/>
    </source>
</evidence>
<name>A0A5D4TTU1_9BACI</name>
<evidence type="ECO:0000313" key="9">
    <source>
        <dbReference type="EMBL" id="TYS86806.1"/>
    </source>
</evidence>
<dbReference type="InterPro" id="IPR038109">
    <property type="entry name" value="DNA_bind_recomb_sf"/>
</dbReference>
<evidence type="ECO:0000256" key="4">
    <source>
        <dbReference type="PIRSR" id="PIRSR606118-50"/>
    </source>
</evidence>
<evidence type="ECO:0000259" key="8">
    <source>
        <dbReference type="PROSITE" id="PS51737"/>
    </source>
</evidence>
<feature type="active site" description="O-(5'-phospho-DNA)-serine intermediate" evidence="4 5">
    <location>
        <position position="10"/>
    </location>
</feature>
<dbReference type="InterPro" id="IPR036162">
    <property type="entry name" value="Resolvase-like_N_sf"/>
</dbReference>
<dbReference type="GO" id="GO:0000150">
    <property type="term" value="F:DNA strand exchange activity"/>
    <property type="evidence" value="ECO:0007669"/>
    <property type="project" value="InterPro"/>
</dbReference>
<proteinExistence type="predicted"/>
<evidence type="ECO:0000256" key="6">
    <source>
        <dbReference type="SAM" id="MobiDB-lite"/>
    </source>
</evidence>
<evidence type="ECO:0000256" key="5">
    <source>
        <dbReference type="PROSITE-ProRule" id="PRU10137"/>
    </source>
</evidence>
<dbReference type="PANTHER" id="PTHR30461:SF23">
    <property type="entry name" value="DNA RECOMBINASE-RELATED"/>
    <property type="match status" value="1"/>
</dbReference>
<dbReference type="InterPro" id="IPR006119">
    <property type="entry name" value="Resolv_N"/>
</dbReference>
<evidence type="ECO:0000256" key="2">
    <source>
        <dbReference type="ARBA" id="ARBA00023125"/>
    </source>
</evidence>
<feature type="compositionally biased region" description="Basic and acidic residues" evidence="6">
    <location>
        <begin position="404"/>
        <end position="413"/>
    </location>
</feature>
<evidence type="ECO:0000313" key="10">
    <source>
        <dbReference type="Proteomes" id="UP000324269"/>
    </source>
</evidence>
<keyword evidence="2" id="KW-0238">DNA-binding</keyword>
<keyword evidence="1" id="KW-0229">DNA integration</keyword>
<dbReference type="Proteomes" id="UP000324269">
    <property type="component" value="Unassembled WGS sequence"/>
</dbReference>
<dbReference type="CDD" id="cd03768">
    <property type="entry name" value="SR_ResInv"/>
    <property type="match status" value="1"/>
</dbReference>
<dbReference type="InterPro" id="IPR006118">
    <property type="entry name" value="Recombinase_CS"/>
</dbReference>
<dbReference type="OrthoDB" id="9811097at2"/>
<dbReference type="PROSITE" id="PS51737">
    <property type="entry name" value="RECOMBINASE_DNA_BIND"/>
    <property type="match status" value="1"/>
</dbReference>
<dbReference type="InterPro" id="IPR050639">
    <property type="entry name" value="SSR_resolvase"/>
</dbReference>
<dbReference type="InterPro" id="IPR025827">
    <property type="entry name" value="Zn_ribbon_recom_dom"/>
</dbReference>
<dbReference type="SUPFAM" id="SSF53041">
    <property type="entry name" value="Resolvase-like"/>
    <property type="match status" value="1"/>
</dbReference>
<feature type="region of interest" description="Disordered" evidence="6">
    <location>
        <begin position="404"/>
        <end position="425"/>
    </location>
</feature>
<comment type="caution">
    <text evidence="9">The sequence shown here is derived from an EMBL/GenBank/DDBJ whole genome shotgun (WGS) entry which is preliminary data.</text>
</comment>
<dbReference type="Pfam" id="PF00239">
    <property type="entry name" value="Resolvase"/>
    <property type="match status" value="1"/>
</dbReference>
<dbReference type="PANTHER" id="PTHR30461">
    <property type="entry name" value="DNA-INVERTASE FROM LAMBDOID PROPHAGE"/>
    <property type="match status" value="1"/>
</dbReference>
<dbReference type="PROSITE" id="PS00397">
    <property type="entry name" value="RECOMBINASES_1"/>
    <property type="match status" value="1"/>
</dbReference>
<dbReference type="InterPro" id="IPR011109">
    <property type="entry name" value="DNA_bind_recombinase_dom"/>
</dbReference>
<sequence length="483" mass="56904">MKAAVYVRVSTTEQASEGYSIRAQTDRLKAYCVSQGWDIFEIYIDDGYSAKDTNRPNLERMMKHIEQNLVDCVLVYRLDRLTRSVRDLYNILETFDKYDCKFKSATEVYDTTTAMGRMFITIVAALAQWERENTGERIRMGMEQKAREGNWVINQAPYGYELDKENKTLKINEEEALAVKRIFEYYLQGKGVNSIAVELNRLQIRTKTNATWNDFKVRYILTNPTYIGNMRYNFRVNKENYFEVENTHPPIISKETYNSIQRIRESRSVNHPRATTSKFIFSGTARCARCGSPLAGKYGYSKRGENVYKPRAYYCSSSRLGQCDQRNMSERYLETQFIKYLDTFDINPDIVEDLTQMDENDESKDRIDILTKELKEIDKRRKKWQYAWVNDLINDEDFSVRMEEEKSKEEDVNKQLSSLQPSREKTNTEDLSDILLDIKSNWNHLDALEKKMLLQMFTKKVVVDRVSDQLKPDCLEIKEVEFY</sequence>
<dbReference type="AlphaFoldDB" id="A0A5D4TTU1"/>
<dbReference type="SMART" id="SM00857">
    <property type="entry name" value="Resolvase"/>
    <property type="match status" value="1"/>
</dbReference>
<dbReference type="Pfam" id="PF07508">
    <property type="entry name" value="Recombinase"/>
    <property type="match status" value="1"/>
</dbReference>
<dbReference type="GO" id="GO:0003677">
    <property type="term" value="F:DNA binding"/>
    <property type="evidence" value="ECO:0007669"/>
    <property type="project" value="UniProtKB-KW"/>
</dbReference>